<protein>
    <recommendedName>
        <fullName evidence="4">Leucine rich repeat containing 34</fullName>
    </recommendedName>
</protein>
<evidence type="ECO:0000313" key="2">
    <source>
        <dbReference type="Ensembl" id="ENSOABP00000047104.2"/>
    </source>
</evidence>
<dbReference type="GeneID" id="116327244"/>
<organism evidence="2 3">
    <name type="scientific">Oreochromis aureus</name>
    <name type="common">Israeli tilapia</name>
    <name type="synonym">Chromis aureus</name>
    <dbReference type="NCBI Taxonomy" id="47969"/>
    <lineage>
        <taxon>Eukaryota</taxon>
        <taxon>Metazoa</taxon>
        <taxon>Chordata</taxon>
        <taxon>Craniata</taxon>
        <taxon>Vertebrata</taxon>
        <taxon>Euteleostomi</taxon>
        <taxon>Actinopterygii</taxon>
        <taxon>Neopterygii</taxon>
        <taxon>Teleostei</taxon>
        <taxon>Neoteleostei</taxon>
        <taxon>Acanthomorphata</taxon>
        <taxon>Ovalentaria</taxon>
        <taxon>Cichlomorphae</taxon>
        <taxon>Cichliformes</taxon>
        <taxon>Cichlidae</taxon>
        <taxon>African cichlids</taxon>
        <taxon>Pseudocrenilabrinae</taxon>
        <taxon>Oreochromini</taxon>
        <taxon>Oreochromis</taxon>
    </lineage>
</organism>
<evidence type="ECO:0008006" key="4">
    <source>
        <dbReference type="Google" id="ProtNLM"/>
    </source>
</evidence>
<accession>A0A668V8F6</accession>
<dbReference type="InterPro" id="IPR001611">
    <property type="entry name" value="Leu-rich_rpt"/>
</dbReference>
<dbReference type="Ensembl" id="ENSOABT00000048324.2">
    <property type="protein sequence ID" value="ENSOABP00000047104.2"/>
    <property type="gene ID" value="ENSOABG00000021056.2"/>
</dbReference>
<dbReference type="Pfam" id="PF13516">
    <property type="entry name" value="LRR_6"/>
    <property type="match status" value="7"/>
</dbReference>
<dbReference type="OMA" id="IKNCGMK"/>
<dbReference type="AlphaFoldDB" id="A0A668V8F6"/>
<sequence>MAAQSMSELYKAVCAERKIKVNPYVLQSLKKTPLTGKFTLKLPGNVRQVQRLSDDDVLALCKCLRHNECVTGLDLRYNSIKNEGVEHLAKLLQEEKSSLSCLDLMFNDIQANGAQVLASSLQGNGTLLSLRLSGNKIGRGGGLELASMLQENCTLQELEVADCDLDTSSIIALVIMLKKNKALCSVDISRPLLFSHQEEWAVHCSKMLAVNSSLMELHLGRMGMTDTGIEQLTEGLGRNHSLRYLDLCSNRVTRDGAFHLAMMLKQNRALEILDLSSNQIGDGGAGYLSKVITCPCCTLKELSVCRNNIASEGLLLLAQAVKSSSTLTHIYIWGNHLEEPVCQAFKELISSGRLHPEQTDVSPCEVDGHVFLAEVFQSLRKHVYNIDCNRTDLPTKTAASPDATTHHGQLKDYLNCKDLSL</sequence>
<dbReference type="PANTHER" id="PTHR24111">
    <property type="entry name" value="LEUCINE-RICH REPEAT-CONTAINING PROTEIN 34"/>
    <property type="match status" value="1"/>
</dbReference>
<dbReference type="InterPro" id="IPR052201">
    <property type="entry name" value="LRR-containing_regulator"/>
</dbReference>
<dbReference type="SMART" id="SM00368">
    <property type="entry name" value="LRR_RI"/>
    <property type="match status" value="9"/>
</dbReference>
<dbReference type="Gene3D" id="3.80.10.10">
    <property type="entry name" value="Ribonuclease Inhibitor"/>
    <property type="match status" value="3"/>
</dbReference>
<name>A0A668V8F6_OREAU</name>
<dbReference type="PANTHER" id="PTHR24111:SF4">
    <property type="entry name" value="LEUCINE-RICH REPEAT-CONTAINING PROTEIN 34"/>
    <property type="match status" value="1"/>
</dbReference>
<dbReference type="SUPFAM" id="SSF52047">
    <property type="entry name" value="RNI-like"/>
    <property type="match status" value="2"/>
</dbReference>
<keyword evidence="1" id="KW-0677">Repeat</keyword>
<dbReference type="KEGG" id="oau:116327244"/>
<dbReference type="InterPro" id="IPR032675">
    <property type="entry name" value="LRR_dom_sf"/>
</dbReference>
<evidence type="ECO:0000256" key="1">
    <source>
        <dbReference type="ARBA" id="ARBA00022737"/>
    </source>
</evidence>
<proteinExistence type="predicted"/>
<reference evidence="2" key="1">
    <citation type="submission" date="2025-08" db="UniProtKB">
        <authorList>
            <consortium name="Ensembl"/>
        </authorList>
    </citation>
    <scope>IDENTIFICATION</scope>
</reference>
<keyword evidence="3" id="KW-1185">Reference proteome</keyword>
<dbReference type="Proteomes" id="UP000472276">
    <property type="component" value="Unassembled WGS sequence"/>
</dbReference>
<dbReference type="CTD" id="151827"/>
<evidence type="ECO:0000313" key="3">
    <source>
        <dbReference type="Proteomes" id="UP000472276"/>
    </source>
</evidence>
<reference evidence="2" key="2">
    <citation type="submission" date="2025-09" db="UniProtKB">
        <authorList>
            <consortium name="Ensembl"/>
        </authorList>
    </citation>
    <scope>IDENTIFICATION</scope>
</reference>
<dbReference type="RefSeq" id="XP_031604634.2">
    <property type="nucleotide sequence ID" value="XM_031748774.2"/>
</dbReference>
<gene>
    <name evidence="2" type="primary">lrrc34</name>
</gene>